<dbReference type="AlphaFoldDB" id="D9PIM7"/>
<reference evidence="1" key="1">
    <citation type="submission" date="2010-07" db="EMBL/GenBank/DDBJ databases">
        <authorList>
            <consortium name="CONSOLIDER consortium CSD2007-00005"/>
            <person name="Guazzaroni M.-E."/>
            <person name="Richter M."/>
            <person name="Garcia-Salamanca A."/>
            <person name="Yarza P."/>
            <person name="Ferrer M."/>
        </authorList>
    </citation>
    <scope>NUCLEOTIDE SEQUENCE</scope>
</reference>
<proteinExistence type="predicted"/>
<evidence type="ECO:0000313" key="1">
    <source>
        <dbReference type="EMBL" id="EFK96588.1"/>
    </source>
</evidence>
<dbReference type="Gene3D" id="2.120.10.30">
    <property type="entry name" value="TolB, C-terminal domain"/>
    <property type="match status" value="1"/>
</dbReference>
<dbReference type="PANTHER" id="PTHR36842">
    <property type="entry name" value="PROTEIN TOLB HOMOLOG"/>
    <property type="match status" value="1"/>
</dbReference>
<reference evidence="1" key="2">
    <citation type="journal article" date="2011" name="Microb. Ecol.">
        <title>Taxonomic and Functional Metagenomic Profiling of the Microbial Community in the Anoxic Sediment of a Sub-saline Shallow Lake (Laguna de Carrizo, Central Spain).</title>
        <authorList>
            <person name="Ferrer M."/>
            <person name="Guazzaroni M.E."/>
            <person name="Richter M."/>
            <person name="Garcia-Salamanca A."/>
            <person name="Yarza P."/>
            <person name="Suarez-Suarez A."/>
            <person name="Solano J."/>
            <person name="Alcaide M."/>
            <person name="van Dillewijn P."/>
            <person name="Molina-Henares M.A."/>
            <person name="Lopez-Cortes N."/>
            <person name="Al-Ramahi Y."/>
            <person name="Guerrero C."/>
            <person name="Acosta A."/>
            <person name="de Eugenio L.I."/>
            <person name="Martinez V."/>
            <person name="Marques S."/>
            <person name="Rojo F."/>
            <person name="Santero E."/>
            <person name="Genilloud O."/>
            <person name="Perez-Perez J."/>
            <person name="Rossello-Mora R."/>
            <person name="Ramos J.L."/>
        </authorList>
    </citation>
    <scope>NUCLEOTIDE SEQUENCE</scope>
</reference>
<protein>
    <submittedName>
        <fullName evidence="1">Cell surface protein</fullName>
    </submittedName>
</protein>
<dbReference type="SUPFAM" id="SSF69304">
    <property type="entry name" value="Tricorn protease N-terminal domain"/>
    <property type="match status" value="1"/>
</dbReference>
<dbReference type="InterPro" id="IPR011042">
    <property type="entry name" value="6-blade_b-propeller_TolB-like"/>
</dbReference>
<gene>
    <name evidence="1" type="ORF">LDC_1385</name>
</gene>
<name>D9PIM7_9ZZZZ</name>
<dbReference type="EMBL" id="ADZX01000441">
    <property type="protein sequence ID" value="EFK96588.1"/>
    <property type="molecule type" value="Genomic_DNA"/>
</dbReference>
<accession>D9PIM7</accession>
<dbReference type="PANTHER" id="PTHR36842:SF1">
    <property type="entry name" value="PROTEIN TOLB"/>
    <property type="match status" value="1"/>
</dbReference>
<sequence>MYDMEKNFERALCKDRAYAARPAVSDNKIVWQDRRDATSQNNLSFDIYMYDLEKNEETRVTEMQHEQSRPDISGNMIVYSGMAFHPLHLYAYNLKSKQHSQVDTLRMEEEDNYSISGRTIACYKSGVLSTSPGIFIYDVNSLNRETIIEGEPNSCWYGTINNSGNAIAWSQPRFNNSYDIFVHDRSTGNELRITTDDAYNLYPYVKGNNLIWVNQYMICILLNCLLMPSRR</sequence>
<comment type="caution">
    <text evidence="1">The sequence shown here is derived from an EMBL/GenBank/DDBJ whole genome shotgun (WGS) entry which is preliminary data.</text>
</comment>
<organism evidence="1">
    <name type="scientific">sediment metagenome</name>
    <dbReference type="NCBI Taxonomy" id="749907"/>
    <lineage>
        <taxon>unclassified sequences</taxon>
        <taxon>metagenomes</taxon>
        <taxon>ecological metagenomes</taxon>
    </lineage>
</organism>